<dbReference type="PANTHER" id="PTHR10587">
    <property type="entry name" value="GLYCOSYL TRANSFERASE-RELATED"/>
    <property type="match status" value="1"/>
</dbReference>
<evidence type="ECO:0000256" key="2">
    <source>
        <dbReference type="ARBA" id="ARBA00022801"/>
    </source>
</evidence>
<dbReference type="CDD" id="cd10954">
    <property type="entry name" value="CE4_CtAXE_like"/>
    <property type="match status" value="1"/>
</dbReference>
<evidence type="ECO:0000256" key="1">
    <source>
        <dbReference type="ARBA" id="ARBA00022723"/>
    </source>
</evidence>
<dbReference type="SUPFAM" id="SSF88713">
    <property type="entry name" value="Glycoside hydrolase/deacetylase"/>
    <property type="match status" value="1"/>
</dbReference>
<sequence length="228" mass="25291">MEKGKICLLLICVAIVAFLEGNALTGRNCAVRTGALENRTADQDEAVVALTFDDGPHPVYTPEMLDGLRERGVRATFFLQGQCIEGNEEIVRQMQADGHLIGNHTFSHVQLTKLSPEAAKEEVVKTSSAIYNITGVYTSFVRPPFGEWPKGLEFKVTMIPVLWTVDSKDWYTQNTPVIVKEVLNAVEPGDIILMHDAYETSVESAMQIVDALKKEGYEFVTVDELILT</sequence>
<dbReference type="PANTHER" id="PTHR10587:SF133">
    <property type="entry name" value="CHITIN DEACETYLASE 1-RELATED"/>
    <property type="match status" value="1"/>
</dbReference>
<protein>
    <submittedName>
        <fullName evidence="4">Polysaccharide deacetylase family protein</fullName>
    </submittedName>
</protein>
<evidence type="ECO:0000313" key="4">
    <source>
        <dbReference type="EMBL" id="QNM09116.1"/>
    </source>
</evidence>
<gene>
    <name evidence="4" type="ORF">H9Q79_02130</name>
</gene>
<dbReference type="InterPro" id="IPR050248">
    <property type="entry name" value="Polysacc_deacetylase_ArnD"/>
</dbReference>
<dbReference type="GO" id="GO:0046872">
    <property type="term" value="F:metal ion binding"/>
    <property type="evidence" value="ECO:0007669"/>
    <property type="project" value="UniProtKB-KW"/>
</dbReference>
<accession>A0A7G9GE84</accession>
<dbReference type="GO" id="GO:0016810">
    <property type="term" value="F:hydrolase activity, acting on carbon-nitrogen (but not peptide) bonds"/>
    <property type="evidence" value="ECO:0007669"/>
    <property type="project" value="InterPro"/>
</dbReference>
<dbReference type="PROSITE" id="PS51677">
    <property type="entry name" value="NODB"/>
    <property type="match status" value="1"/>
</dbReference>
<evidence type="ECO:0000313" key="5">
    <source>
        <dbReference type="Proteomes" id="UP000515860"/>
    </source>
</evidence>
<dbReference type="GO" id="GO:0005975">
    <property type="term" value="P:carbohydrate metabolic process"/>
    <property type="evidence" value="ECO:0007669"/>
    <property type="project" value="InterPro"/>
</dbReference>
<dbReference type="RefSeq" id="WP_249329109.1">
    <property type="nucleotide sequence ID" value="NZ_CP060635.1"/>
</dbReference>
<dbReference type="GO" id="GO:0016020">
    <property type="term" value="C:membrane"/>
    <property type="evidence" value="ECO:0007669"/>
    <property type="project" value="TreeGrafter"/>
</dbReference>
<dbReference type="Gene3D" id="3.20.20.370">
    <property type="entry name" value="Glycoside hydrolase/deacetylase"/>
    <property type="match status" value="1"/>
</dbReference>
<dbReference type="Pfam" id="PF01522">
    <property type="entry name" value="Polysacc_deac_1"/>
    <property type="match status" value="1"/>
</dbReference>
<feature type="domain" description="NodB homology" evidence="3">
    <location>
        <begin position="46"/>
        <end position="220"/>
    </location>
</feature>
<keyword evidence="1" id="KW-0479">Metal-binding</keyword>
<dbReference type="KEGG" id="whj:H9Q79_02130"/>
<keyword evidence="2" id="KW-0378">Hydrolase</keyword>
<dbReference type="AlphaFoldDB" id="A0A7G9GE84"/>
<dbReference type="EMBL" id="CP060635">
    <property type="protein sequence ID" value="QNM09116.1"/>
    <property type="molecule type" value="Genomic_DNA"/>
</dbReference>
<dbReference type="InterPro" id="IPR002509">
    <property type="entry name" value="NODB_dom"/>
</dbReference>
<name>A0A7G9GE84_9FIRM</name>
<organism evidence="4 5">
    <name type="scientific">Wansuia hejianensis</name>
    <dbReference type="NCBI Taxonomy" id="2763667"/>
    <lineage>
        <taxon>Bacteria</taxon>
        <taxon>Bacillati</taxon>
        <taxon>Bacillota</taxon>
        <taxon>Clostridia</taxon>
        <taxon>Lachnospirales</taxon>
        <taxon>Lachnospiraceae</taxon>
        <taxon>Wansuia</taxon>
    </lineage>
</organism>
<dbReference type="InterPro" id="IPR011330">
    <property type="entry name" value="Glyco_hydro/deAcase_b/a-brl"/>
</dbReference>
<proteinExistence type="predicted"/>
<keyword evidence="5" id="KW-1185">Reference proteome</keyword>
<dbReference type="Proteomes" id="UP000515860">
    <property type="component" value="Chromosome"/>
</dbReference>
<evidence type="ECO:0000259" key="3">
    <source>
        <dbReference type="PROSITE" id="PS51677"/>
    </source>
</evidence>
<reference evidence="4 5" key="1">
    <citation type="submission" date="2020-08" db="EMBL/GenBank/DDBJ databases">
        <authorList>
            <person name="Liu C."/>
            <person name="Sun Q."/>
        </authorList>
    </citation>
    <scope>NUCLEOTIDE SEQUENCE [LARGE SCALE GENOMIC DNA]</scope>
    <source>
        <strain evidence="4 5">NSJ-29</strain>
    </source>
</reference>